<protein>
    <submittedName>
        <fullName evidence="1">Uncharacterized protein</fullName>
    </submittedName>
</protein>
<evidence type="ECO:0000313" key="1">
    <source>
        <dbReference type="EMBL" id="MCI63358.1"/>
    </source>
</evidence>
<dbReference type="Proteomes" id="UP000265520">
    <property type="component" value="Unassembled WGS sequence"/>
</dbReference>
<name>A0A392TR26_9FABA</name>
<comment type="caution">
    <text evidence="1">The sequence shown here is derived from an EMBL/GenBank/DDBJ whole genome shotgun (WGS) entry which is preliminary data.</text>
</comment>
<feature type="non-terminal residue" evidence="1">
    <location>
        <position position="55"/>
    </location>
</feature>
<evidence type="ECO:0000313" key="2">
    <source>
        <dbReference type="Proteomes" id="UP000265520"/>
    </source>
</evidence>
<dbReference type="EMBL" id="LXQA010635744">
    <property type="protein sequence ID" value="MCI63358.1"/>
    <property type="molecule type" value="Genomic_DNA"/>
</dbReference>
<proteinExistence type="predicted"/>
<sequence>MNPFTLASQIAYNRLYSTSHTPQTIITHPHKIRVFACWKSIKFLIHLVRMYCISL</sequence>
<dbReference type="AlphaFoldDB" id="A0A392TR26"/>
<organism evidence="1 2">
    <name type="scientific">Trifolium medium</name>
    <dbReference type="NCBI Taxonomy" id="97028"/>
    <lineage>
        <taxon>Eukaryota</taxon>
        <taxon>Viridiplantae</taxon>
        <taxon>Streptophyta</taxon>
        <taxon>Embryophyta</taxon>
        <taxon>Tracheophyta</taxon>
        <taxon>Spermatophyta</taxon>
        <taxon>Magnoliopsida</taxon>
        <taxon>eudicotyledons</taxon>
        <taxon>Gunneridae</taxon>
        <taxon>Pentapetalae</taxon>
        <taxon>rosids</taxon>
        <taxon>fabids</taxon>
        <taxon>Fabales</taxon>
        <taxon>Fabaceae</taxon>
        <taxon>Papilionoideae</taxon>
        <taxon>50 kb inversion clade</taxon>
        <taxon>NPAAA clade</taxon>
        <taxon>Hologalegina</taxon>
        <taxon>IRL clade</taxon>
        <taxon>Trifolieae</taxon>
        <taxon>Trifolium</taxon>
    </lineage>
</organism>
<reference evidence="1 2" key="1">
    <citation type="journal article" date="2018" name="Front. Plant Sci.">
        <title>Red Clover (Trifolium pratense) and Zigzag Clover (T. medium) - A Picture of Genomic Similarities and Differences.</title>
        <authorList>
            <person name="Dluhosova J."/>
            <person name="Istvanek J."/>
            <person name="Nedelnik J."/>
            <person name="Repkova J."/>
        </authorList>
    </citation>
    <scope>NUCLEOTIDE SEQUENCE [LARGE SCALE GENOMIC DNA]</scope>
    <source>
        <strain evidence="2">cv. 10/8</strain>
        <tissue evidence="1">Leaf</tissue>
    </source>
</reference>
<accession>A0A392TR26</accession>
<keyword evidence="2" id="KW-1185">Reference proteome</keyword>